<comment type="function">
    <text evidence="6">Probably involved with other LSm subunits in the general process of degradation of mRNAs.</text>
</comment>
<dbReference type="EMBL" id="JWZX01000168">
    <property type="protein sequence ID" value="KOO53588.1"/>
    <property type="molecule type" value="Genomic_DNA"/>
</dbReference>
<gene>
    <name evidence="6" type="primary">LSM1</name>
    <name evidence="8" type="ORF">Ctob_011755</name>
</gene>
<dbReference type="OrthoDB" id="10263346at2759"/>
<keyword evidence="3 6" id="KW-0507">mRNA processing</keyword>
<comment type="subcellular location">
    <subcellularLocation>
        <location evidence="6">Cytoplasm</location>
    </subcellularLocation>
    <subcellularLocation>
        <location evidence="6">Cytoplasm</location>
        <location evidence="6">P-body</location>
    </subcellularLocation>
</comment>
<evidence type="ECO:0000256" key="2">
    <source>
        <dbReference type="ARBA" id="ARBA00022490"/>
    </source>
</evidence>
<name>A0A0M0LS82_9EUKA</name>
<dbReference type="PROSITE" id="PS52002">
    <property type="entry name" value="SM"/>
    <property type="match status" value="1"/>
</dbReference>
<dbReference type="InterPro" id="IPR001163">
    <property type="entry name" value="Sm_dom_euk/arc"/>
</dbReference>
<protein>
    <recommendedName>
        <fullName evidence="6">U6 snRNA-associated Sm-like protein LSm1</fullName>
    </recommendedName>
</protein>
<dbReference type="SUPFAM" id="SSF50182">
    <property type="entry name" value="Sm-like ribonucleoproteins"/>
    <property type="match status" value="1"/>
</dbReference>
<evidence type="ECO:0000256" key="5">
    <source>
        <dbReference type="ARBA" id="ARBA00023274"/>
    </source>
</evidence>
<dbReference type="InterPro" id="IPR044642">
    <property type="entry name" value="PTHR15588"/>
</dbReference>
<keyword evidence="4 6" id="KW-0694">RNA-binding</keyword>
<dbReference type="GO" id="GO:1990904">
    <property type="term" value="C:ribonucleoprotein complex"/>
    <property type="evidence" value="ECO:0007669"/>
    <property type="project" value="UniProtKB-KW"/>
</dbReference>
<evidence type="ECO:0000259" key="7">
    <source>
        <dbReference type="PROSITE" id="PS52002"/>
    </source>
</evidence>
<dbReference type="GO" id="GO:0006397">
    <property type="term" value="P:mRNA processing"/>
    <property type="evidence" value="ECO:0007669"/>
    <property type="project" value="UniProtKB-UniRule"/>
</dbReference>
<dbReference type="Pfam" id="PF01423">
    <property type="entry name" value="LSM"/>
    <property type="match status" value="1"/>
</dbReference>
<proteinExistence type="inferred from homology"/>
<dbReference type="Gene3D" id="2.30.30.100">
    <property type="match status" value="1"/>
</dbReference>
<dbReference type="InterPro" id="IPR034104">
    <property type="entry name" value="Lsm1"/>
</dbReference>
<evidence type="ECO:0000256" key="1">
    <source>
        <dbReference type="ARBA" id="ARBA00006850"/>
    </source>
</evidence>
<keyword evidence="9" id="KW-1185">Reference proteome</keyword>
<evidence type="ECO:0000256" key="3">
    <source>
        <dbReference type="ARBA" id="ARBA00022664"/>
    </source>
</evidence>
<dbReference type="CDD" id="cd01728">
    <property type="entry name" value="LSm1"/>
    <property type="match status" value="1"/>
</dbReference>
<dbReference type="GO" id="GO:0000290">
    <property type="term" value="P:deadenylation-dependent decapping of nuclear-transcribed mRNA"/>
    <property type="evidence" value="ECO:0007669"/>
    <property type="project" value="TreeGrafter"/>
</dbReference>
<dbReference type="Proteomes" id="UP000037460">
    <property type="component" value="Unassembled WGS sequence"/>
</dbReference>
<reference evidence="9" key="1">
    <citation type="journal article" date="2015" name="PLoS Genet.">
        <title>Genome Sequence and Transcriptome Analyses of Chrysochromulina tobin: Metabolic Tools for Enhanced Algal Fitness in the Prominent Order Prymnesiales (Haptophyceae).</title>
        <authorList>
            <person name="Hovde B.T."/>
            <person name="Deodato C.R."/>
            <person name="Hunsperger H.M."/>
            <person name="Ryken S.A."/>
            <person name="Yost W."/>
            <person name="Jha R.K."/>
            <person name="Patterson J."/>
            <person name="Monnat R.J. Jr."/>
            <person name="Barlow S.B."/>
            <person name="Starkenburg S.R."/>
            <person name="Cattolico R.A."/>
        </authorList>
    </citation>
    <scope>NUCLEOTIDE SEQUENCE</scope>
    <source>
        <strain evidence="9">CCMP291</strain>
    </source>
</reference>
<dbReference type="GO" id="GO:1990726">
    <property type="term" value="C:Lsm1-7-Pat1 complex"/>
    <property type="evidence" value="ECO:0007669"/>
    <property type="project" value="TreeGrafter"/>
</dbReference>
<dbReference type="InterPro" id="IPR047575">
    <property type="entry name" value="Sm"/>
</dbReference>
<evidence type="ECO:0000256" key="6">
    <source>
        <dbReference type="RuleBase" id="RU365047"/>
    </source>
</evidence>
<evidence type="ECO:0000313" key="8">
    <source>
        <dbReference type="EMBL" id="KOO53588.1"/>
    </source>
</evidence>
<dbReference type="SMART" id="SM00651">
    <property type="entry name" value="Sm"/>
    <property type="match status" value="1"/>
</dbReference>
<evidence type="ECO:0000313" key="9">
    <source>
        <dbReference type="Proteomes" id="UP000037460"/>
    </source>
</evidence>
<dbReference type="PANTHER" id="PTHR15588">
    <property type="entry name" value="LSM1"/>
    <property type="match status" value="1"/>
</dbReference>
<dbReference type="PANTHER" id="PTHR15588:SF8">
    <property type="entry name" value="U6 SNRNA-ASSOCIATED SM-LIKE PROTEIN LSM1"/>
    <property type="match status" value="1"/>
</dbReference>
<feature type="domain" description="Sm" evidence="7">
    <location>
        <begin position="1"/>
        <end position="63"/>
    </location>
</feature>
<accession>A0A0M0LS82</accession>
<sequence length="122" mass="13834">MLVQLRDGRKIIGLLRSFDQFANVVLEEAVERIIYEKQFADVPLGLYVIRGENVVLLGEMRRASPRLRQDETKDAHTTSKLLTAAPVEELLSLKREAEEAQRLKAGLSRVARSGMQDAWDLD</sequence>
<dbReference type="InterPro" id="IPR010920">
    <property type="entry name" value="LSM_dom_sf"/>
</dbReference>
<organism evidence="8 9">
    <name type="scientific">Chrysochromulina tobinii</name>
    <dbReference type="NCBI Taxonomy" id="1460289"/>
    <lineage>
        <taxon>Eukaryota</taxon>
        <taxon>Haptista</taxon>
        <taxon>Haptophyta</taxon>
        <taxon>Prymnesiophyceae</taxon>
        <taxon>Prymnesiales</taxon>
        <taxon>Chrysochromulinaceae</taxon>
        <taxon>Chrysochromulina</taxon>
    </lineage>
</organism>
<keyword evidence="5 6" id="KW-0687">Ribonucleoprotein</keyword>
<comment type="subunit">
    <text evidence="6">LSm subunits form a heteromer with a donut shape.</text>
</comment>
<dbReference type="AlphaFoldDB" id="A0A0M0LS82"/>
<comment type="similarity">
    <text evidence="1 6">Belongs to the snRNP Sm proteins family.</text>
</comment>
<evidence type="ECO:0000256" key="4">
    <source>
        <dbReference type="ARBA" id="ARBA00022884"/>
    </source>
</evidence>
<keyword evidence="2 6" id="KW-0963">Cytoplasm</keyword>
<dbReference type="GO" id="GO:0000932">
    <property type="term" value="C:P-body"/>
    <property type="evidence" value="ECO:0007669"/>
    <property type="project" value="UniProtKB-SubCell"/>
</dbReference>
<dbReference type="GO" id="GO:0003729">
    <property type="term" value="F:mRNA binding"/>
    <property type="evidence" value="ECO:0007669"/>
    <property type="project" value="TreeGrafter"/>
</dbReference>
<comment type="caution">
    <text evidence="8">The sequence shown here is derived from an EMBL/GenBank/DDBJ whole genome shotgun (WGS) entry which is preliminary data.</text>
</comment>